<dbReference type="Pfam" id="PF12912">
    <property type="entry name" value="N_NLPC_P60"/>
    <property type="match status" value="1"/>
</dbReference>
<accession>A0ABN6ETY0</accession>
<dbReference type="PROSITE" id="PS51257">
    <property type="entry name" value="PROKAR_LIPOPROTEIN"/>
    <property type="match status" value="1"/>
</dbReference>
<dbReference type="Pfam" id="PF12913">
    <property type="entry name" value="SH3_6"/>
    <property type="match status" value="1"/>
</dbReference>
<feature type="domain" description="SH3b1" evidence="8">
    <location>
        <begin position="141"/>
        <end position="193"/>
    </location>
</feature>
<feature type="domain" description="NLPC/P60 N-terminal" evidence="7">
    <location>
        <begin position="8"/>
        <end position="118"/>
    </location>
</feature>
<evidence type="ECO:0000313" key="10">
    <source>
        <dbReference type="EMBL" id="BCS88892.1"/>
    </source>
</evidence>
<dbReference type="InterPro" id="IPR000064">
    <property type="entry name" value="NLP_P60_dom"/>
</dbReference>
<evidence type="ECO:0000256" key="4">
    <source>
        <dbReference type="ARBA" id="ARBA00022807"/>
    </source>
</evidence>
<dbReference type="InterPro" id="IPR025606">
    <property type="entry name" value="NLPC/P60_N_dom"/>
</dbReference>
<keyword evidence="4" id="KW-0788">Thiol protease</keyword>
<evidence type="ECO:0000259" key="8">
    <source>
        <dbReference type="Pfam" id="PF12913"/>
    </source>
</evidence>
<dbReference type="Proteomes" id="UP001053296">
    <property type="component" value="Chromosome"/>
</dbReference>
<dbReference type="InterPro" id="IPR039439">
    <property type="entry name" value="SH3b1_dom"/>
</dbReference>
<dbReference type="SUPFAM" id="SSF54001">
    <property type="entry name" value="Cysteine proteinases"/>
    <property type="match status" value="1"/>
</dbReference>
<protein>
    <submittedName>
        <fullName evidence="10">Hydrolase Nlp/P60</fullName>
    </submittedName>
</protein>
<keyword evidence="5" id="KW-0732">Signal</keyword>
<dbReference type="Pfam" id="PF00877">
    <property type="entry name" value="NLPC_P60"/>
    <property type="match status" value="1"/>
</dbReference>
<evidence type="ECO:0000256" key="1">
    <source>
        <dbReference type="ARBA" id="ARBA00007074"/>
    </source>
</evidence>
<dbReference type="Gene3D" id="3.90.1720.10">
    <property type="entry name" value="endopeptidase domain like (from Nostoc punctiforme)"/>
    <property type="match status" value="1"/>
</dbReference>
<feature type="signal peptide" evidence="5">
    <location>
        <begin position="1"/>
        <end position="21"/>
    </location>
</feature>
<reference evidence="10" key="1">
    <citation type="journal article" date="2022" name="Arch. Microbiol.">
        <title>Pseudodesulfovibrio sediminis sp. nov., a mesophilic and neutrophilic sulfate-reducing bacterium isolated from sediment of a brackish lake.</title>
        <authorList>
            <person name="Takahashi A."/>
            <person name="Kojima H."/>
            <person name="Watanabe M."/>
            <person name="Fukui M."/>
        </authorList>
    </citation>
    <scope>NUCLEOTIDE SEQUENCE</scope>
    <source>
        <strain evidence="10">SF6</strain>
    </source>
</reference>
<evidence type="ECO:0000259" key="9">
    <source>
        <dbReference type="Pfam" id="PF12914"/>
    </source>
</evidence>
<evidence type="ECO:0000259" key="7">
    <source>
        <dbReference type="Pfam" id="PF12912"/>
    </source>
</evidence>
<dbReference type="Pfam" id="PF12914">
    <property type="entry name" value="SH3_7"/>
    <property type="match status" value="1"/>
</dbReference>
<evidence type="ECO:0000313" key="11">
    <source>
        <dbReference type="Proteomes" id="UP001053296"/>
    </source>
</evidence>
<feature type="chain" id="PRO_5045512916" evidence="5">
    <location>
        <begin position="22"/>
        <end position="433"/>
    </location>
</feature>
<evidence type="ECO:0000259" key="6">
    <source>
        <dbReference type="Pfam" id="PF00877"/>
    </source>
</evidence>
<keyword evidence="2" id="KW-0645">Protease</keyword>
<sequence length="433" mass="47521">MSRYAVIFILVLILAGCSARTQDGPVLDLTTLAQDTSLYHGLPPEIPLLDDKAQTTAYAYFLSQHFGPWHRKTAKHTAEEVFWGLTSYKDTPLFGENTLQRDPSWLEAMATNSRVDAYPSMGRRAIVVANTSLRTLPTNQPAFLDFKRAGEGFPFDYMQNSLVLAGTPLFATHSSADGEWTLVESRHAFGWVETRDIGWVDDTTARAFETGTYGAVVADNVPITDQDGRFCFMGQVGMLLPFKGKEILIPTRDATGNALLASGKLPETAINPAPIPTTPANFSRVANTMLGRPYGWGGLYGHRDCSATTMDLMAAFGIYLPRNSSQQIKRGTFVNLTGLSRETKKQRTLEQGTPFLTLVRKPGHIMLYIGSYKGQPLVMHSAWGLKTKVDGVYGRKIMGSTIITTLEPGIELKTLARPGGDYLESVQAISTLP</sequence>
<dbReference type="RefSeq" id="WP_229590887.1">
    <property type="nucleotide sequence ID" value="NZ_AP024485.1"/>
</dbReference>
<name>A0ABN6ETY0_9BACT</name>
<feature type="domain" description="NlpC/P60" evidence="6">
    <location>
        <begin position="291"/>
        <end position="381"/>
    </location>
</feature>
<evidence type="ECO:0000256" key="2">
    <source>
        <dbReference type="ARBA" id="ARBA00022670"/>
    </source>
</evidence>
<proteinExistence type="inferred from homology"/>
<dbReference type="InterPro" id="IPR038765">
    <property type="entry name" value="Papain-like_cys_pep_sf"/>
</dbReference>
<feature type="domain" description="SH3b2-type SH3" evidence="9">
    <location>
        <begin position="206"/>
        <end position="244"/>
    </location>
</feature>
<evidence type="ECO:0000256" key="3">
    <source>
        <dbReference type="ARBA" id="ARBA00022801"/>
    </source>
</evidence>
<keyword evidence="3 10" id="KW-0378">Hydrolase</keyword>
<dbReference type="EMBL" id="AP024485">
    <property type="protein sequence ID" value="BCS88892.1"/>
    <property type="molecule type" value="Genomic_DNA"/>
</dbReference>
<dbReference type="InterPro" id="IPR026864">
    <property type="entry name" value="SH3b2-type_SH3"/>
</dbReference>
<evidence type="ECO:0000256" key="5">
    <source>
        <dbReference type="SAM" id="SignalP"/>
    </source>
</evidence>
<comment type="similarity">
    <text evidence="1">Belongs to the peptidase C40 family.</text>
</comment>
<keyword evidence="11" id="KW-1185">Reference proteome</keyword>
<dbReference type="InterPro" id="IPR027017">
    <property type="entry name" value="P60_peptidase_YkfC"/>
</dbReference>
<dbReference type="PIRSF" id="PIRSF019015">
    <property type="entry name" value="P60_peptidase_YkfC"/>
    <property type="match status" value="1"/>
</dbReference>
<gene>
    <name evidence="10" type="ORF">PSDVSF_21340</name>
</gene>
<organism evidence="10 11">
    <name type="scientific">Pseudodesulfovibrio sediminis</name>
    <dbReference type="NCBI Taxonomy" id="2810563"/>
    <lineage>
        <taxon>Bacteria</taxon>
        <taxon>Pseudomonadati</taxon>
        <taxon>Thermodesulfobacteriota</taxon>
        <taxon>Desulfovibrionia</taxon>
        <taxon>Desulfovibrionales</taxon>
        <taxon>Desulfovibrionaceae</taxon>
    </lineage>
</organism>
<dbReference type="GO" id="GO:0016787">
    <property type="term" value="F:hydrolase activity"/>
    <property type="evidence" value="ECO:0007669"/>
    <property type="project" value="UniProtKB-KW"/>
</dbReference>